<protein>
    <submittedName>
        <fullName evidence="2">Uncharacterized protein</fullName>
    </submittedName>
</protein>
<reference evidence="2 3" key="1">
    <citation type="submission" date="2022-09" db="EMBL/GenBank/DDBJ databases">
        <authorList>
            <person name="Palmer J.M."/>
        </authorList>
    </citation>
    <scope>NUCLEOTIDE SEQUENCE [LARGE SCALE GENOMIC DNA]</scope>
    <source>
        <strain evidence="2 3">DSM 7382</strain>
    </source>
</reference>
<proteinExistence type="predicted"/>
<keyword evidence="3" id="KW-1185">Reference proteome</keyword>
<comment type="caution">
    <text evidence="2">The sequence shown here is derived from an EMBL/GenBank/DDBJ whole genome shotgun (WGS) entry which is preliminary data.</text>
</comment>
<sequence>MNLMSLALPFFWEREKSTAYCGCVHRLRGHPRSLNTYYINIHLLLANRTHFSLTPRVYSMGAIISRCLFIYYHLVPHRARLLPTTDMILSVFQYELFPERSTSEYLKRLCEEPSNFTRLHRRDDELARCKVTHLELYKCTEGSLHEFVLAHIVHYSCDPYYDRIQIQKRVVRVERAVCEPSRANDDTNSSTKDIITIYESSKKALEVGDSKAKCCYVVKFSRPYRVTIFELAVVADTLHLIAPNNTPFKYMDYWFANNFCRLLAAPTTTYDSSSYIVVQKYSRRNFRVGYFKDIPVLDGDSRVVIRDDLQVSVDDFRELISQNPDVFSQGPLSGDQPALNPTPYDPKHTSQFAKSDIFARPYQTRRNEAVSDITDAYLNNQWGIETSRRAKKERVKKMEKEEAARAESKDKVADESGGAN</sequence>
<evidence type="ECO:0000256" key="1">
    <source>
        <dbReference type="SAM" id="MobiDB-lite"/>
    </source>
</evidence>
<accession>A0AAW0FL52</accession>
<evidence type="ECO:0000313" key="3">
    <source>
        <dbReference type="Proteomes" id="UP001385951"/>
    </source>
</evidence>
<dbReference type="AlphaFoldDB" id="A0AAW0FL52"/>
<name>A0AAW0FL52_9APHY</name>
<organism evidence="2 3">
    <name type="scientific">Cerrena zonata</name>
    <dbReference type="NCBI Taxonomy" id="2478898"/>
    <lineage>
        <taxon>Eukaryota</taxon>
        <taxon>Fungi</taxon>
        <taxon>Dikarya</taxon>
        <taxon>Basidiomycota</taxon>
        <taxon>Agaricomycotina</taxon>
        <taxon>Agaricomycetes</taxon>
        <taxon>Polyporales</taxon>
        <taxon>Cerrenaceae</taxon>
        <taxon>Cerrena</taxon>
    </lineage>
</organism>
<dbReference type="Proteomes" id="UP001385951">
    <property type="component" value="Unassembled WGS sequence"/>
</dbReference>
<gene>
    <name evidence="2" type="ORF">QCA50_016197</name>
</gene>
<feature type="region of interest" description="Disordered" evidence="1">
    <location>
        <begin position="388"/>
        <end position="420"/>
    </location>
</feature>
<evidence type="ECO:0000313" key="2">
    <source>
        <dbReference type="EMBL" id="KAK7680887.1"/>
    </source>
</evidence>
<dbReference type="EMBL" id="JASBNA010000046">
    <property type="protein sequence ID" value="KAK7680887.1"/>
    <property type="molecule type" value="Genomic_DNA"/>
</dbReference>
<feature type="compositionally biased region" description="Basic and acidic residues" evidence="1">
    <location>
        <begin position="396"/>
        <end position="414"/>
    </location>
</feature>